<comment type="caution">
    <text evidence="1">The sequence shown here is derived from an EMBL/GenBank/DDBJ whole genome shotgun (WGS) entry which is preliminary data.</text>
</comment>
<evidence type="ECO:0000313" key="1">
    <source>
        <dbReference type="EMBL" id="MFC6713448.1"/>
    </source>
</evidence>
<sequence length="74" mass="8283">MIWPRMGFIMVTSAFRKGDFPAPEMLPNTDPEVVAIDVNDLVRRAADPRRGERNGFCMSWKVASDLSVEDPDSA</sequence>
<protein>
    <submittedName>
        <fullName evidence="1">Uncharacterized protein</fullName>
    </submittedName>
</protein>
<evidence type="ECO:0000313" key="2">
    <source>
        <dbReference type="Proteomes" id="UP001596356"/>
    </source>
</evidence>
<name>A0ABW2ARH5_9MICO</name>
<keyword evidence="2" id="KW-1185">Reference proteome</keyword>
<proteinExistence type="predicted"/>
<organism evidence="1 2">
    <name type="scientific">Branchiibius cervicis</name>
    <dbReference type="NCBI Taxonomy" id="908252"/>
    <lineage>
        <taxon>Bacteria</taxon>
        <taxon>Bacillati</taxon>
        <taxon>Actinomycetota</taxon>
        <taxon>Actinomycetes</taxon>
        <taxon>Micrococcales</taxon>
        <taxon>Dermacoccaceae</taxon>
        <taxon>Branchiibius</taxon>
    </lineage>
</organism>
<reference evidence="2" key="1">
    <citation type="journal article" date="2019" name="Int. J. Syst. Evol. Microbiol.">
        <title>The Global Catalogue of Microorganisms (GCM) 10K type strain sequencing project: providing services to taxonomists for standard genome sequencing and annotation.</title>
        <authorList>
            <consortium name="The Broad Institute Genomics Platform"/>
            <consortium name="The Broad Institute Genome Sequencing Center for Infectious Disease"/>
            <person name="Wu L."/>
            <person name="Ma J."/>
        </authorList>
    </citation>
    <scope>NUCLEOTIDE SEQUENCE [LARGE SCALE GENOMIC DNA]</scope>
    <source>
        <strain evidence="2">NBRC 106593</strain>
    </source>
</reference>
<dbReference type="EMBL" id="JBHSWJ010000002">
    <property type="protein sequence ID" value="MFC6713448.1"/>
    <property type="molecule type" value="Genomic_DNA"/>
</dbReference>
<dbReference type="Proteomes" id="UP001596356">
    <property type="component" value="Unassembled WGS sequence"/>
</dbReference>
<dbReference type="RefSeq" id="WP_377821211.1">
    <property type="nucleotide sequence ID" value="NZ_JBHSWJ010000002.1"/>
</dbReference>
<accession>A0ABW2ARH5</accession>
<gene>
    <name evidence="1" type="ORF">ACFQBT_06205</name>
</gene>